<dbReference type="EMBL" id="FJOG01000002">
    <property type="protein sequence ID" value="CZR52372.1"/>
    <property type="molecule type" value="Genomic_DNA"/>
</dbReference>
<protein>
    <submittedName>
        <fullName evidence="2">Uncharacterized protein</fullName>
    </submittedName>
</protein>
<accession>A0A1L7WHY9</accession>
<dbReference type="AlphaFoldDB" id="A0A1L7WHY9"/>
<feature type="compositionally biased region" description="Low complexity" evidence="1">
    <location>
        <begin position="559"/>
        <end position="571"/>
    </location>
</feature>
<dbReference type="OrthoDB" id="5360255at2759"/>
<feature type="compositionally biased region" description="Low complexity" evidence="1">
    <location>
        <begin position="508"/>
        <end position="524"/>
    </location>
</feature>
<feature type="region of interest" description="Disordered" evidence="1">
    <location>
        <begin position="453"/>
        <end position="601"/>
    </location>
</feature>
<gene>
    <name evidence="2" type="ORF">PAC_02249</name>
</gene>
<reference evidence="2 3" key="1">
    <citation type="submission" date="2016-03" db="EMBL/GenBank/DDBJ databases">
        <authorList>
            <person name="Ploux O."/>
        </authorList>
    </citation>
    <scope>NUCLEOTIDE SEQUENCE [LARGE SCALE GENOMIC DNA]</scope>
    <source>
        <strain evidence="2 3">UAMH 11012</strain>
    </source>
</reference>
<dbReference type="Pfam" id="PF03525">
    <property type="entry name" value="Meiotic_rec114"/>
    <property type="match status" value="1"/>
</dbReference>
<evidence type="ECO:0000313" key="2">
    <source>
        <dbReference type="EMBL" id="CZR52372.1"/>
    </source>
</evidence>
<feature type="compositionally biased region" description="Polar residues" evidence="1">
    <location>
        <begin position="318"/>
        <end position="335"/>
    </location>
</feature>
<feature type="compositionally biased region" description="Low complexity" evidence="1">
    <location>
        <begin position="580"/>
        <end position="598"/>
    </location>
</feature>
<organism evidence="2 3">
    <name type="scientific">Phialocephala subalpina</name>
    <dbReference type="NCBI Taxonomy" id="576137"/>
    <lineage>
        <taxon>Eukaryota</taxon>
        <taxon>Fungi</taxon>
        <taxon>Dikarya</taxon>
        <taxon>Ascomycota</taxon>
        <taxon>Pezizomycotina</taxon>
        <taxon>Leotiomycetes</taxon>
        <taxon>Helotiales</taxon>
        <taxon>Mollisiaceae</taxon>
        <taxon>Phialocephala</taxon>
        <taxon>Phialocephala fortinii species complex</taxon>
    </lineage>
</organism>
<evidence type="ECO:0000313" key="3">
    <source>
        <dbReference type="Proteomes" id="UP000184330"/>
    </source>
</evidence>
<feature type="compositionally biased region" description="Polar residues" evidence="1">
    <location>
        <begin position="177"/>
        <end position="191"/>
    </location>
</feature>
<dbReference type="InterPro" id="IPR004354">
    <property type="entry name" value="Meiotic_Rec114"/>
</dbReference>
<dbReference type="Proteomes" id="UP000184330">
    <property type="component" value="Unassembled WGS sequence"/>
</dbReference>
<dbReference type="GO" id="GO:0007131">
    <property type="term" value="P:reciprocal meiotic recombination"/>
    <property type="evidence" value="ECO:0007669"/>
    <property type="project" value="InterPro"/>
</dbReference>
<feature type="region of interest" description="Disordered" evidence="1">
    <location>
        <begin position="308"/>
        <end position="335"/>
    </location>
</feature>
<name>A0A1L7WHY9_9HELO</name>
<proteinExistence type="predicted"/>
<keyword evidence="3" id="KW-1185">Reference proteome</keyword>
<sequence>MSQTSSQALDPDWVSLSIVKFSHNTSPYGTKTYTWSHISTRPDLDIVIRNARCVDEQGKHDTRVIMKVSAGADVMETQDLLELVRFCQQFNPSTGAEHPVEIAIKSPFLAMRYPKTVNTVRRLQIKFRNHEDFQTAYNFLKDLGLPISSKETTASPNPQPVPSPAPSIAASTASSSTLVRPSSAALPSTYNGGPASSPLKSEFRIPPRPDSTMSEDRARVNDLPFQGHSTPQPTSMVSISRTQSNNVPFQVHSSTRPELVSSIDRAHTSDPLFSRAIHPAIIPNPTLSRVNSFQIPAMQSPMFYSSQVEGESRHFSHPASQVSDPAKPTTGTHPRTSLYIDQLQSLRQEGTEKLESQSLSASRFFPSPAQPSVGDQGTSNPFIAWDNQKFQRPASTPVASTTTSTLILPPKRILPFPRPEESAKSRISSLSDLPQISKATPAILPTSVSPMNSACEKLSTPASKPAPKKRVAQRKAPATKPAEDASKKAKPDFEEIVIAEPQLVTEEPSPLAAKSAAAVARPASTPLSLVSKVAPPPKKRVATPAIRPASSNKRPKMVDQTTQTQDPPAQQENKAQNRISHSSASTPNTSSNSVSSPPDDYLEDVDAFIVKHKARPPPKEIWDTPGWADADDEYRERLINHFICENLENPDFLKLCEDMGTSWRRIGLGF</sequence>
<feature type="compositionally biased region" description="Basic and acidic residues" evidence="1">
    <location>
        <begin position="481"/>
        <end position="493"/>
    </location>
</feature>
<evidence type="ECO:0000256" key="1">
    <source>
        <dbReference type="SAM" id="MobiDB-lite"/>
    </source>
</evidence>
<dbReference type="STRING" id="576137.A0A1L7WHY9"/>
<feature type="region of interest" description="Disordered" evidence="1">
    <location>
        <begin position="150"/>
        <end position="215"/>
    </location>
</feature>
<feature type="region of interest" description="Disordered" evidence="1">
    <location>
        <begin position="349"/>
        <end position="383"/>
    </location>
</feature>
<feature type="compositionally biased region" description="Low complexity" evidence="1">
    <location>
        <begin position="166"/>
        <end position="176"/>
    </location>
</feature>